<dbReference type="Gene3D" id="3.30.530.20">
    <property type="match status" value="1"/>
</dbReference>
<comment type="caution">
    <text evidence="1">The sequence shown here is derived from an EMBL/GenBank/DDBJ whole genome shotgun (WGS) entry which is preliminary data.</text>
</comment>
<protein>
    <recommendedName>
        <fullName evidence="3">Polyketide cyclase / dehydrase and lipid transport</fullName>
    </recommendedName>
</protein>
<dbReference type="AlphaFoldDB" id="A0A927RBI1"/>
<sequence>MATAIASAVIAADVVQVWGVVRDFGKLADWHPGIATSVIEGGQTGDTVGCVRALTLTDGSVVRERLLDLDDRRCSFTYNFVQSEFPVRRYESTLTLTAVTDTGHTFAQWTADFDADGDVEKKLTATFGEAVFGTGLRALRDRFA</sequence>
<name>A0A927RBI1_9ACTN</name>
<evidence type="ECO:0008006" key="3">
    <source>
        <dbReference type="Google" id="ProtNLM"/>
    </source>
</evidence>
<proteinExistence type="predicted"/>
<dbReference type="CDD" id="cd07821">
    <property type="entry name" value="PYR_PYL_RCAR_like"/>
    <property type="match status" value="1"/>
</dbReference>
<dbReference type="EMBL" id="JADBEM010000001">
    <property type="protein sequence ID" value="MBE1608794.1"/>
    <property type="molecule type" value="Genomic_DNA"/>
</dbReference>
<dbReference type="InterPro" id="IPR023393">
    <property type="entry name" value="START-like_dom_sf"/>
</dbReference>
<dbReference type="PANTHER" id="PTHR39332">
    <property type="entry name" value="BLL4707 PROTEIN"/>
    <property type="match status" value="1"/>
</dbReference>
<dbReference type="SUPFAM" id="SSF55961">
    <property type="entry name" value="Bet v1-like"/>
    <property type="match status" value="1"/>
</dbReference>
<keyword evidence="2" id="KW-1185">Reference proteome</keyword>
<organism evidence="1 2">
    <name type="scientific">Actinopolymorpha pittospori</name>
    <dbReference type="NCBI Taxonomy" id="648752"/>
    <lineage>
        <taxon>Bacteria</taxon>
        <taxon>Bacillati</taxon>
        <taxon>Actinomycetota</taxon>
        <taxon>Actinomycetes</taxon>
        <taxon>Propionibacteriales</taxon>
        <taxon>Actinopolymorphaceae</taxon>
        <taxon>Actinopolymorpha</taxon>
    </lineage>
</organism>
<dbReference type="InterPro" id="IPR019587">
    <property type="entry name" value="Polyketide_cyclase/dehydratase"/>
</dbReference>
<evidence type="ECO:0000313" key="2">
    <source>
        <dbReference type="Proteomes" id="UP000638648"/>
    </source>
</evidence>
<evidence type="ECO:0000313" key="1">
    <source>
        <dbReference type="EMBL" id="MBE1608794.1"/>
    </source>
</evidence>
<dbReference type="Proteomes" id="UP000638648">
    <property type="component" value="Unassembled WGS sequence"/>
</dbReference>
<dbReference type="PANTHER" id="PTHR39332:SF7">
    <property type="entry name" value="SRPBCC FAMILY PROTEIN"/>
    <property type="match status" value="1"/>
</dbReference>
<reference evidence="1" key="1">
    <citation type="submission" date="2020-10" db="EMBL/GenBank/DDBJ databases">
        <title>Sequencing the genomes of 1000 actinobacteria strains.</title>
        <authorList>
            <person name="Klenk H.-P."/>
        </authorList>
    </citation>
    <scope>NUCLEOTIDE SEQUENCE</scope>
    <source>
        <strain evidence="1">DSM 45354</strain>
    </source>
</reference>
<dbReference type="RefSeq" id="WP_192752503.1">
    <property type="nucleotide sequence ID" value="NZ_BAABJL010000172.1"/>
</dbReference>
<gene>
    <name evidence="1" type="ORF">HEB94_005642</name>
</gene>
<dbReference type="Pfam" id="PF10604">
    <property type="entry name" value="Polyketide_cyc2"/>
    <property type="match status" value="1"/>
</dbReference>
<accession>A0A927RBI1</accession>